<reference evidence="7" key="1">
    <citation type="journal article" date="2014" name="Genome Announc.">
        <title>Complete sequencing and chromosome-scale genome assembly of the industrial progenitor strain P2niaD18 from the penicillin producer Penicillium chrysogenum.</title>
        <authorList>
            <person name="Specht T."/>
            <person name="Dahlmann T.A."/>
            <person name="Zadra I."/>
            <person name="Kurnsteiner H."/>
            <person name="Kuck U."/>
        </authorList>
    </citation>
    <scope>NUCLEOTIDE SEQUENCE [LARGE SCALE GENOMIC DNA]</scope>
    <source>
        <strain evidence="7">P2niaD18</strain>
    </source>
</reference>
<dbReference type="GO" id="GO:0004497">
    <property type="term" value="F:monooxygenase activity"/>
    <property type="evidence" value="ECO:0007669"/>
    <property type="project" value="UniProtKB-KW"/>
</dbReference>
<sequence length="463" mass="50450">MTVAHGVGPNGVAPPGSSGIQVIIVGLGIAGLVAAIECHYKGHVVVGLERSPGIRVLGDSIALGSNATKVLQSWNNGEVLRHLVSQSDDVAAMEILDPAGKLYALDSMDGYGMGEGMIIHRGTLVHGLYEHAKSLGIDLRFASAATDYWEDEGQAGVTVNGEQRIAAACVVGADGVHSKTRDYVLGYQIAPQPSGLAAFRACFSANLLAGDPDAQWILEEAGVQDRMRRYITTGGLGLTLSTGKRGQNVIWQVWHRKHEKADESWENVTDARVEDALALLQDWPTYPQVAAVLRHTPSEKLADYKIISRDPLPTWRSRGGRIMVIGDAAHAMSAIAGQGGGQSVEDAATLAICLELAGKSRVNLALHVVERIRYQRTSIIQDSGNAIYSQMRDPDWETIEKDPSMMKFPRPEWLFGYDVHRDVYEQFPYAMRAVQDNTGYRPRNIPSNSKYQVVHDYEKPVAA</sequence>
<dbReference type="PRINTS" id="PR00420">
    <property type="entry name" value="RNGMNOXGNASE"/>
</dbReference>
<evidence type="ECO:0000313" key="7">
    <source>
        <dbReference type="EMBL" id="KZN89154.1"/>
    </source>
</evidence>
<dbReference type="InterPro" id="IPR002938">
    <property type="entry name" value="FAD-bd"/>
</dbReference>
<keyword evidence="4" id="KW-0560">Oxidoreductase</keyword>
<dbReference type="PANTHER" id="PTHR13789">
    <property type="entry name" value="MONOOXYGENASE"/>
    <property type="match status" value="1"/>
</dbReference>
<accession>A0A167UD51</accession>
<gene>
    <name evidence="7" type="ORF">EN45_077480</name>
</gene>
<dbReference type="InterPro" id="IPR036188">
    <property type="entry name" value="FAD/NAD-bd_sf"/>
</dbReference>
<proteinExistence type="inferred from homology"/>
<keyword evidence="2" id="KW-0285">Flavoprotein</keyword>
<evidence type="ECO:0000256" key="4">
    <source>
        <dbReference type="ARBA" id="ARBA00023002"/>
    </source>
</evidence>
<keyword evidence="5 7" id="KW-0503">Monooxygenase</keyword>
<evidence type="ECO:0000256" key="1">
    <source>
        <dbReference type="ARBA" id="ARBA00007992"/>
    </source>
</evidence>
<organism evidence="7">
    <name type="scientific">Penicillium chrysogenum</name>
    <name type="common">Penicillium notatum</name>
    <dbReference type="NCBI Taxonomy" id="5076"/>
    <lineage>
        <taxon>Eukaryota</taxon>
        <taxon>Fungi</taxon>
        <taxon>Dikarya</taxon>
        <taxon>Ascomycota</taxon>
        <taxon>Pezizomycotina</taxon>
        <taxon>Eurotiomycetes</taxon>
        <taxon>Eurotiomycetidae</taxon>
        <taxon>Eurotiales</taxon>
        <taxon>Aspergillaceae</taxon>
        <taxon>Penicillium</taxon>
        <taxon>Penicillium chrysogenum species complex</taxon>
    </lineage>
</organism>
<dbReference type="Proteomes" id="UP000076449">
    <property type="component" value="Chromosome II"/>
</dbReference>
<dbReference type="InterPro" id="IPR050493">
    <property type="entry name" value="FAD-dep_Monooxygenase_BioMet"/>
</dbReference>
<evidence type="ECO:0000259" key="6">
    <source>
        <dbReference type="Pfam" id="PF01494"/>
    </source>
</evidence>
<dbReference type="PANTHER" id="PTHR13789:SF236">
    <property type="entry name" value="MONOOXYGENASE, PUTATIVE (AFU_ORTHOLOGUE AFUA_6G12060)-RELATED"/>
    <property type="match status" value="1"/>
</dbReference>
<evidence type="ECO:0000256" key="2">
    <source>
        <dbReference type="ARBA" id="ARBA00022630"/>
    </source>
</evidence>
<dbReference type="Gene3D" id="3.50.50.60">
    <property type="entry name" value="FAD/NAD(P)-binding domain"/>
    <property type="match status" value="1"/>
</dbReference>
<protein>
    <submittedName>
        <fullName evidence="7">6-hydroxynicotinate 3-monooxygenase</fullName>
    </submittedName>
</protein>
<dbReference type="AlphaFoldDB" id="A0A167UD51"/>
<dbReference type="SUPFAM" id="SSF51905">
    <property type="entry name" value="FAD/NAD(P)-binding domain"/>
    <property type="match status" value="1"/>
</dbReference>
<feature type="domain" description="FAD-binding" evidence="6">
    <location>
        <begin position="21"/>
        <end position="354"/>
    </location>
</feature>
<comment type="similarity">
    <text evidence="1">Belongs to the paxM FAD-dependent monooxygenase family.</text>
</comment>
<keyword evidence="3" id="KW-0274">FAD</keyword>
<dbReference type="GO" id="GO:0071949">
    <property type="term" value="F:FAD binding"/>
    <property type="evidence" value="ECO:0007669"/>
    <property type="project" value="InterPro"/>
</dbReference>
<dbReference type="EMBL" id="CM002799">
    <property type="protein sequence ID" value="KZN89154.1"/>
    <property type="molecule type" value="Genomic_DNA"/>
</dbReference>
<evidence type="ECO:0000256" key="3">
    <source>
        <dbReference type="ARBA" id="ARBA00022827"/>
    </source>
</evidence>
<name>A0A167UD51_PENCH</name>
<dbReference type="Pfam" id="PF01494">
    <property type="entry name" value="FAD_binding_3"/>
    <property type="match status" value="1"/>
</dbReference>
<evidence type="ECO:0000256" key="5">
    <source>
        <dbReference type="ARBA" id="ARBA00023033"/>
    </source>
</evidence>